<keyword evidence="5" id="KW-0548">Nucleotidyltransferase</keyword>
<dbReference type="PROSITE" id="PS50887">
    <property type="entry name" value="GGDEF"/>
    <property type="match status" value="1"/>
</dbReference>
<feature type="modified residue" description="4-aspartylphosphate" evidence="2">
    <location>
        <position position="67"/>
    </location>
</feature>
<keyword evidence="6" id="KW-1185">Reference proteome</keyword>
<dbReference type="InterPro" id="IPR029787">
    <property type="entry name" value="Nucleotide_cyclase"/>
</dbReference>
<feature type="domain" description="Response regulatory" evidence="3">
    <location>
        <begin position="18"/>
        <end position="137"/>
    </location>
</feature>
<evidence type="ECO:0000313" key="6">
    <source>
        <dbReference type="Proteomes" id="UP001069090"/>
    </source>
</evidence>
<reference evidence="5 6" key="1">
    <citation type="submission" date="2022-12" db="EMBL/GenBank/DDBJ databases">
        <title>Dasania phycosphaerae sp. nov., isolated from particulate material of the south coast of Korea.</title>
        <authorList>
            <person name="Jiang Y."/>
        </authorList>
    </citation>
    <scope>NUCLEOTIDE SEQUENCE [LARGE SCALE GENOMIC DNA]</scope>
    <source>
        <strain evidence="5 6">GY-19</strain>
    </source>
</reference>
<evidence type="ECO:0000259" key="4">
    <source>
        <dbReference type="PROSITE" id="PS50887"/>
    </source>
</evidence>
<feature type="domain" description="GGDEF" evidence="4">
    <location>
        <begin position="180"/>
        <end position="314"/>
    </location>
</feature>
<dbReference type="InterPro" id="IPR043128">
    <property type="entry name" value="Rev_trsase/Diguanyl_cyclase"/>
</dbReference>
<protein>
    <submittedName>
        <fullName evidence="5">Diguanylate cyclase</fullName>
        <ecNumber evidence="5">2.7.7.65</ecNumber>
    </submittedName>
</protein>
<dbReference type="SUPFAM" id="SSF55073">
    <property type="entry name" value="Nucleotide cyclase"/>
    <property type="match status" value="1"/>
</dbReference>
<dbReference type="InterPro" id="IPR011006">
    <property type="entry name" value="CheY-like_superfamily"/>
</dbReference>
<dbReference type="PANTHER" id="PTHR44591">
    <property type="entry name" value="STRESS RESPONSE REGULATOR PROTEIN 1"/>
    <property type="match status" value="1"/>
</dbReference>
<dbReference type="GO" id="GO:0052621">
    <property type="term" value="F:diguanylate cyclase activity"/>
    <property type="evidence" value="ECO:0007669"/>
    <property type="project" value="UniProtKB-EC"/>
</dbReference>
<dbReference type="SMART" id="SM00448">
    <property type="entry name" value="REC"/>
    <property type="match status" value="1"/>
</dbReference>
<dbReference type="Proteomes" id="UP001069090">
    <property type="component" value="Unassembled WGS sequence"/>
</dbReference>
<dbReference type="EMBL" id="JAPTGG010000001">
    <property type="protein sequence ID" value="MCZ0863595.1"/>
    <property type="molecule type" value="Genomic_DNA"/>
</dbReference>
<evidence type="ECO:0000259" key="3">
    <source>
        <dbReference type="PROSITE" id="PS50110"/>
    </source>
</evidence>
<organism evidence="5 6">
    <name type="scientific">Dasania phycosphaerae</name>
    <dbReference type="NCBI Taxonomy" id="2950436"/>
    <lineage>
        <taxon>Bacteria</taxon>
        <taxon>Pseudomonadati</taxon>
        <taxon>Pseudomonadota</taxon>
        <taxon>Gammaproteobacteria</taxon>
        <taxon>Cellvibrionales</taxon>
        <taxon>Spongiibacteraceae</taxon>
        <taxon>Dasania</taxon>
    </lineage>
</organism>
<dbReference type="SUPFAM" id="SSF52172">
    <property type="entry name" value="CheY-like"/>
    <property type="match status" value="1"/>
</dbReference>
<dbReference type="InterPro" id="IPR001789">
    <property type="entry name" value="Sig_transdc_resp-reg_receiver"/>
</dbReference>
<name>A0A9J6RGM1_9GAMM</name>
<evidence type="ECO:0000313" key="5">
    <source>
        <dbReference type="EMBL" id="MCZ0863595.1"/>
    </source>
</evidence>
<dbReference type="InterPro" id="IPR000160">
    <property type="entry name" value="GGDEF_dom"/>
</dbReference>
<sequence>MPTVFEAKPLSSQLAKPKILFVDDSKLIRAAALKMFSENFDLQLAENGQEGWEMIQHDEQIQVVFTDLVMPELDGFELLNLVQTSSDERIRQLPVIVVTGADNSQDAKNKAYELGATDFLTKPFDAADINARAQAHLRYQEATQSLVETSIIDPLTDLLNYRGFEKQLAKDVSFSTRHNHELTVLNVEVDAFKNLFVRIGRSGAETIIKRIAAVLSQAVRKEDTVARTGLSSFYVSLPGADPDGSLLIAHRICMAVSNFKATLQGKALPITVSVGACIVAQGVHADPQLLINCASDAQKRAARRGLGQVHHIDLDQYRKKNRRSEAAGVSIDEAIGEILQGGEKDVMTQMDYLLDELEPLLKLLNDEQRQRIINL</sequence>
<dbReference type="SMART" id="SM00267">
    <property type="entry name" value="GGDEF"/>
    <property type="match status" value="1"/>
</dbReference>
<dbReference type="Pfam" id="PF00990">
    <property type="entry name" value="GGDEF"/>
    <property type="match status" value="1"/>
</dbReference>
<dbReference type="Gene3D" id="3.40.50.2300">
    <property type="match status" value="1"/>
</dbReference>
<evidence type="ECO:0000256" key="2">
    <source>
        <dbReference type="PROSITE-ProRule" id="PRU00169"/>
    </source>
</evidence>
<accession>A0A9J6RGM1</accession>
<dbReference type="Gene3D" id="3.30.70.270">
    <property type="match status" value="1"/>
</dbReference>
<dbReference type="RefSeq" id="WP_258329743.1">
    <property type="nucleotide sequence ID" value="NZ_JAPTGG010000001.1"/>
</dbReference>
<dbReference type="NCBIfam" id="TIGR00254">
    <property type="entry name" value="GGDEF"/>
    <property type="match status" value="1"/>
</dbReference>
<dbReference type="PROSITE" id="PS50110">
    <property type="entry name" value="RESPONSE_REGULATORY"/>
    <property type="match status" value="1"/>
</dbReference>
<keyword evidence="5" id="KW-0808">Transferase</keyword>
<dbReference type="Pfam" id="PF00072">
    <property type="entry name" value="Response_reg"/>
    <property type="match status" value="1"/>
</dbReference>
<dbReference type="PANTHER" id="PTHR44591:SF3">
    <property type="entry name" value="RESPONSE REGULATORY DOMAIN-CONTAINING PROTEIN"/>
    <property type="match status" value="1"/>
</dbReference>
<keyword evidence="1 2" id="KW-0597">Phosphoprotein</keyword>
<dbReference type="CDD" id="cd01949">
    <property type="entry name" value="GGDEF"/>
    <property type="match status" value="1"/>
</dbReference>
<dbReference type="AlphaFoldDB" id="A0A9J6RGM1"/>
<gene>
    <name evidence="5" type="ORF">O0V09_00180</name>
</gene>
<proteinExistence type="predicted"/>
<dbReference type="EC" id="2.7.7.65" evidence="5"/>
<dbReference type="GO" id="GO:0000160">
    <property type="term" value="P:phosphorelay signal transduction system"/>
    <property type="evidence" value="ECO:0007669"/>
    <property type="project" value="InterPro"/>
</dbReference>
<dbReference type="InterPro" id="IPR050595">
    <property type="entry name" value="Bact_response_regulator"/>
</dbReference>
<comment type="caution">
    <text evidence="5">The sequence shown here is derived from an EMBL/GenBank/DDBJ whole genome shotgun (WGS) entry which is preliminary data.</text>
</comment>
<evidence type="ECO:0000256" key="1">
    <source>
        <dbReference type="ARBA" id="ARBA00022553"/>
    </source>
</evidence>